<dbReference type="CDD" id="cd06171">
    <property type="entry name" value="Sigma70_r4"/>
    <property type="match status" value="1"/>
</dbReference>
<dbReference type="PANTHER" id="PTHR43133">
    <property type="entry name" value="RNA POLYMERASE ECF-TYPE SIGMA FACTO"/>
    <property type="match status" value="1"/>
</dbReference>
<keyword evidence="5" id="KW-0804">Transcription</keyword>
<dbReference type="NCBIfam" id="TIGR02937">
    <property type="entry name" value="sigma70-ECF"/>
    <property type="match status" value="1"/>
</dbReference>
<evidence type="ECO:0000259" key="7">
    <source>
        <dbReference type="Pfam" id="PF04542"/>
    </source>
</evidence>
<dbReference type="InterPro" id="IPR013325">
    <property type="entry name" value="RNA_pol_sigma_r2"/>
</dbReference>
<evidence type="ECO:0000256" key="3">
    <source>
        <dbReference type="ARBA" id="ARBA00023082"/>
    </source>
</evidence>
<evidence type="ECO:0000256" key="2">
    <source>
        <dbReference type="ARBA" id="ARBA00023015"/>
    </source>
</evidence>
<feature type="domain" description="RNA polymerase sigma factor 70 region 4 type 2" evidence="8">
    <location>
        <begin position="154"/>
        <end position="205"/>
    </location>
</feature>
<keyword evidence="2" id="KW-0805">Transcription regulation</keyword>
<evidence type="ECO:0000313" key="10">
    <source>
        <dbReference type="Proteomes" id="UP000613974"/>
    </source>
</evidence>
<evidence type="ECO:0000259" key="8">
    <source>
        <dbReference type="Pfam" id="PF08281"/>
    </source>
</evidence>
<keyword evidence="10" id="KW-1185">Reference proteome</keyword>
<comment type="caution">
    <text evidence="9">The sequence shown here is derived from an EMBL/GenBank/DDBJ whole genome shotgun (WGS) entry which is preliminary data.</text>
</comment>
<keyword evidence="3" id="KW-0731">Sigma factor</keyword>
<dbReference type="Pfam" id="PF04542">
    <property type="entry name" value="Sigma70_r2"/>
    <property type="match status" value="1"/>
</dbReference>
<dbReference type="InterPro" id="IPR039425">
    <property type="entry name" value="RNA_pol_sigma-70-like"/>
</dbReference>
<organism evidence="9 10">
    <name type="scientific">Streptomyces nojiriensis</name>
    <dbReference type="NCBI Taxonomy" id="66374"/>
    <lineage>
        <taxon>Bacteria</taxon>
        <taxon>Bacillati</taxon>
        <taxon>Actinomycetota</taxon>
        <taxon>Actinomycetes</taxon>
        <taxon>Kitasatosporales</taxon>
        <taxon>Streptomycetaceae</taxon>
        <taxon>Streptomyces</taxon>
    </lineage>
</organism>
<dbReference type="PANTHER" id="PTHR43133:SF8">
    <property type="entry name" value="RNA POLYMERASE SIGMA FACTOR HI_1459-RELATED"/>
    <property type="match status" value="1"/>
</dbReference>
<dbReference type="InterPro" id="IPR013249">
    <property type="entry name" value="RNA_pol_sigma70_r4_t2"/>
</dbReference>
<evidence type="ECO:0000256" key="1">
    <source>
        <dbReference type="ARBA" id="ARBA00010641"/>
    </source>
</evidence>
<dbReference type="SUPFAM" id="SSF88946">
    <property type="entry name" value="Sigma2 domain of RNA polymerase sigma factors"/>
    <property type="match status" value="1"/>
</dbReference>
<dbReference type="Gene3D" id="1.10.10.10">
    <property type="entry name" value="Winged helix-like DNA-binding domain superfamily/Winged helix DNA-binding domain"/>
    <property type="match status" value="1"/>
</dbReference>
<dbReference type="GO" id="GO:0000428">
    <property type="term" value="C:DNA-directed RNA polymerase complex"/>
    <property type="evidence" value="ECO:0007669"/>
    <property type="project" value="UniProtKB-KW"/>
</dbReference>
<reference evidence="10" key="1">
    <citation type="submission" date="2023-07" db="EMBL/GenBank/DDBJ databases">
        <title>Whole genome shotgun sequence of Streptomyces nojiriensis NBRC 13794.</title>
        <authorList>
            <person name="Komaki H."/>
            <person name="Tamura T."/>
        </authorList>
    </citation>
    <scope>NUCLEOTIDE SEQUENCE [LARGE SCALE GENOMIC DNA]</scope>
    <source>
        <strain evidence="10">NBRC 13794</strain>
    </source>
</reference>
<evidence type="ECO:0000256" key="6">
    <source>
        <dbReference type="SAM" id="MobiDB-lite"/>
    </source>
</evidence>
<dbReference type="InterPro" id="IPR036388">
    <property type="entry name" value="WH-like_DNA-bd_sf"/>
</dbReference>
<gene>
    <name evidence="9" type="primary">rpoE_4</name>
    <name evidence="9" type="ORF">Snoj_39460</name>
</gene>
<dbReference type="RefSeq" id="WP_189733856.1">
    <property type="nucleotide sequence ID" value="NZ_BMRL01000002.1"/>
</dbReference>
<feature type="region of interest" description="Disordered" evidence="6">
    <location>
        <begin position="1"/>
        <end position="24"/>
    </location>
</feature>
<dbReference type="GeneID" id="95588270"/>
<dbReference type="SUPFAM" id="SSF88659">
    <property type="entry name" value="Sigma3 and sigma4 domains of RNA polymerase sigma factors"/>
    <property type="match status" value="1"/>
</dbReference>
<protein>
    <submittedName>
        <fullName evidence="9">DNA-directed RNA polymerase sigma-70 factor</fullName>
    </submittedName>
</protein>
<dbReference type="InterPro" id="IPR014284">
    <property type="entry name" value="RNA_pol_sigma-70_dom"/>
</dbReference>
<proteinExistence type="inferred from homology"/>
<dbReference type="EMBL" id="BNEC01000005">
    <property type="protein sequence ID" value="GHI70028.1"/>
    <property type="molecule type" value="Genomic_DNA"/>
</dbReference>
<accession>A0ABQ3SPG1</accession>
<keyword evidence="9" id="KW-0240">DNA-directed RNA polymerase</keyword>
<sequence length="213" mass="23843">MRNQTSPYLAPRTDLPIRPPPPVPALDATAEDALSDLDDSVLAVRAREDDDDAFAILVNRHSSHLLALAQHLLGNRADAEDAVQEAFLSAWRQLPEFRHGASFGTWMYRIVTNRCLNVLRRPRPVPLDTVAEPTAADPRSSPPRVAETDAATTALVEALMELRPELRACWVLRELHGLHYNEIAHVLGASEQTVRGRLSRARRALMEAMRPWR</sequence>
<comment type="similarity">
    <text evidence="1">Belongs to the sigma-70 factor family. ECF subfamily.</text>
</comment>
<dbReference type="Gene3D" id="1.10.1740.10">
    <property type="match status" value="1"/>
</dbReference>
<evidence type="ECO:0000313" key="9">
    <source>
        <dbReference type="EMBL" id="GHI70028.1"/>
    </source>
</evidence>
<evidence type="ECO:0000256" key="5">
    <source>
        <dbReference type="ARBA" id="ARBA00023163"/>
    </source>
</evidence>
<evidence type="ECO:0000256" key="4">
    <source>
        <dbReference type="ARBA" id="ARBA00023125"/>
    </source>
</evidence>
<dbReference type="InterPro" id="IPR007627">
    <property type="entry name" value="RNA_pol_sigma70_r2"/>
</dbReference>
<feature type="domain" description="RNA polymerase sigma-70 region 2" evidence="7">
    <location>
        <begin position="57"/>
        <end position="121"/>
    </location>
</feature>
<dbReference type="Pfam" id="PF08281">
    <property type="entry name" value="Sigma70_r4_2"/>
    <property type="match status" value="1"/>
</dbReference>
<name>A0ABQ3SPG1_9ACTN</name>
<dbReference type="InterPro" id="IPR013324">
    <property type="entry name" value="RNA_pol_sigma_r3/r4-like"/>
</dbReference>
<dbReference type="Proteomes" id="UP000613974">
    <property type="component" value="Unassembled WGS sequence"/>
</dbReference>
<keyword evidence="4" id="KW-0238">DNA-binding</keyword>